<evidence type="ECO:0000256" key="6">
    <source>
        <dbReference type="ARBA" id="ARBA00023295"/>
    </source>
</evidence>
<proteinExistence type="inferred from homology"/>
<evidence type="ECO:0000313" key="10">
    <source>
        <dbReference type="EMBL" id="KAK8915990.1"/>
    </source>
</evidence>
<evidence type="ECO:0000313" key="11">
    <source>
        <dbReference type="Proteomes" id="UP001418222"/>
    </source>
</evidence>
<feature type="compositionally biased region" description="Gly residues" evidence="8">
    <location>
        <begin position="368"/>
        <end position="387"/>
    </location>
</feature>
<reference evidence="10 11" key="1">
    <citation type="journal article" date="2022" name="Nat. Plants">
        <title>Genomes of leafy and leafless Platanthera orchids illuminate the evolution of mycoheterotrophy.</title>
        <authorList>
            <person name="Li M.H."/>
            <person name="Liu K.W."/>
            <person name="Li Z."/>
            <person name="Lu H.C."/>
            <person name="Ye Q.L."/>
            <person name="Zhang D."/>
            <person name="Wang J.Y."/>
            <person name="Li Y.F."/>
            <person name="Zhong Z.M."/>
            <person name="Liu X."/>
            <person name="Yu X."/>
            <person name="Liu D.K."/>
            <person name="Tu X.D."/>
            <person name="Liu B."/>
            <person name="Hao Y."/>
            <person name="Liao X.Y."/>
            <person name="Jiang Y.T."/>
            <person name="Sun W.H."/>
            <person name="Chen J."/>
            <person name="Chen Y.Q."/>
            <person name="Ai Y."/>
            <person name="Zhai J.W."/>
            <person name="Wu S.S."/>
            <person name="Zhou Z."/>
            <person name="Hsiao Y.Y."/>
            <person name="Wu W.L."/>
            <person name="Chen Y.Y."/>
            <person name="Lin Y.F."/>
            <person name="Hsu J.L."/>
            <person name="Li C.Y."/>
            <person name="Wang Z.W."/>
            <person name="Zhao X."/>
            <person name="Zhong W.Y."/>
            <person name="Ma X.K."/>
            <person name="Ma L."/>
            <person name="Huang J."/>
            <person name="Chen G.Z."/>
            <person name="Huang M.Z."/>
            <person name="Huang L."/>
            <person name="Peng D.H."/>
            <person name="Luo Y.B."/>
            <person name="Zou S.Q."/>
            <person name="Chen S.P."/>
            <person name="Lan S."/>
            <person name="Tsai W.C."/>
            <person name="Van de Peer Y."/>
            <person name="Liu Z.J."/>
        </authorList>
    </citation>
    <scope>NUCLEOTIDE SEQUENCE [LARGE SCALE GENOMIC DNA]</scope>
    <source>
        <strain evidence="10">Lor287</strain>
    </source>
</reference>
<protein>
    <recommendedName>
        <fullName evidence="3">glucan endo-1,3-beta-D-glucosidase</fullName>
        <ecNumber evidence="3">3.2.1.39</ecNumber>
    </recommendedName>
</protein>
<feature type="signal peptide" evidence="9">
    <location>
        <begin position="1"/>
        <end position="30"/>
    </location>
</feature>
<keyword evidence="5" id="KW-0378">Hydrolase</keyword>
<name>A0AAP0FUD9_9ASPA</name>
<dbReference type="AlphaFoldDB" id="A0AAP0FUD9"/>
<dbReference type="EMBL" id="JBBWWQ010000020">
    <property type="protein sequence ID" value="KAK8915990.1"/>
    <property type="molecule type" value="Genomic_DNA"/>
</dbReference>
<dbReference type="Gene3D" id="3.20.20.80">
    <property type="entry name" value="Glycosidases"/>
    <property type="match status" value="1"/>
</dbReference>
<comment type="similarity">
    <text evidence="2 7">Belongs to the glycosyl hydrolase 17 family.</text>
</comment>
<evidence type="ECO:0000256" key="4">
    <source>
        <dbReference type="ARBA" id="ARBA00022729"/>
    </source>
</evidence>
<keyword evidence="6" id="KW-0326">Glycosidase</keyword>
<feature type="region of interest" description="Disordered" evidence="8">
    <location>
        <begin position="273"/>
        <end position="294"/>
    </location>
</feature>
<dbReference type="FunFam" id="3.20.20.80:FF:000005">
    <property type="entry name" value="Glucan endo-1,3-beta-glucosidase 14"/>
    <property type="match status" value="1"/>
</dbReference>
<dbReference type="Proteomes" id="UP001418222">
    <property type="component" value="Unassembled WGS sequence"/>
</dbReference>
<gene>
    <name evidence="10" type="ORF">KSP39_PZI022814</name>
</gene>
<comment type="catalytic activity">
    <reaction evidence="1">
        <text>Hydrolysis of (1-&gt;3)-beta-D-glucosidic linkages in (1-&gt;3)-beta-D-glucans.</text>
        <dbReference type="EC" id="3.2.1.39"/>
    </reaction>
</comment>
<keyword evidence="11" id="KW-1185">Reference proteome</keyword>
<evidence type="ECO:0000256" key="2">
    <source>
        <dbReference type="ARBA" id="ARBA00008773"/>
    </source>
</evidence>
<organism evidence="10 11">
    <name type="scientific">Platanthera zijinensis</name>
    <dbReference type="NCBI Taxonomy" id="2320716"/>
    <lineage>
        <taxon>Eukaryota</taxon>
        <taxon>Viridiplantae</taxon>
        <taxon>Streptophyta</taxon>
        <taxon>Embryophyta</taxon>
        <taxon>Tracheophyta</taxon>
        <taxon>Spermatophyta</taxon>
        <taxon>Magnoliopsida</taxon>
        <taxon>Liliopsida</taxon>
        <taxon>Asparagales</taxon>
        <taxon>Orchidaceae</taxon>
        <taxon>Orchidoideae</taxon>
        <taxon>Orchideae</taxon>
        <taxon>Orchidinae</taxon>
        <taxon>Platanthera</taxon>
    </lineage>
</organism>
<evidence type="ECO:0000256" key="5">
    <source>
        <dbReference type="ARBA" id="ARBA00022801"/>
    </source>
</evidence>
<evidence type="ECO:0000256" key="1">
    <source>
        <dbReference type="ARBA" id="ARBA00000382"/>
    </source>
</evidence>
<evidence type="ECO:0000256" key="9">
    <source>
        <dbReference type="SAM" id="SignalP"/>
    </source>
</evidence>
<dbReference type="InterPro" id="IPR017853">
    <property type="entry name" value="GH"/>
</dbReference>
<accession>A0AAP0FUD9</accession>
<dbReference type="Pfam" id="PF00332">
    <property type="entry name" value="Glyco_hydro_17"/>
    <property type="match status" value="1"/>
</dbReference>
<dbReference type="PANTHER" id="PTHR32227">
    <property type="entry name" value="GLUCAN ENDO-1,3-BETA-GLUCOSIDASE BG1-RELATED-RELATED"/>
    <property type="match status" value="1"/>
</dbReference>
<feature type="chain" id="PRO_5042987927" description="glucan endo-1,3-beta-D-glucosidase" evidence="9">
    <location>
        <begin position="31"/>
        <end position="423"/>
    </location>
</feature>
<dbReference type="InterPro" id="IPR000490">
    <property type="entry name" value="Glyco_hydro_17"/>
</dbReference>
<evidence type="ECO:0000256" key="8">
    <source>
        <dbReference type="SAM" id="MobiDB-lite"/>
    </source>
</evidence>
<evidence type="ECO:0000256" key="3">
    <source>
        <dbReference type="ARBA" id="ARBA00012780"/>
    </source>
</evidence>
<evidence type="ECO:0000256" key="7">
    <source>
        <dbReference type="RuleBase" id="RU004335"/>
    </source>
</evidence>
<dbReference type="GO" id="GO:0042973">
    <property type="term" value="F:glucan endo-1,3-beta-D-glucosidase activity"/>
    <property type="evidence" value="ECO:0007669"/>
    <property type="project" value="UniProtKB-EC"/>
</dbReference>
<dbReference type="InterPro" id="IPR044965">
    <property type="entry name" value="Glyco_hydro_17_plant"/>
</dbReference>
<feature type="region of interest" description="Disordered" evidence="8">
    <location>
        <begin position="356"/>
        <end position="389"/>
    </location>
</feature>
<dbReference type="SUPFAM" id="SSF51445">
    <property type="entry name" value="(Trans)glycosidases"/>
    <property type="match status" value="1"/>
</dbReference>
<dbReference type="EC" id="3.2.1.39" evidence="3"/>
<keyword evidence="4 9" id="KW-0732">Signal</keyword>
<sequence length="423" mass="44330">MAARPGHSALAVLSPFLLLLHLRCPPLAGATSSSLVGVNYGLLGDNLPPPEKVAPLLRSINVGRIKIYDAVPSVLRAFSNSGVELIIGLPDRCVPKVCDPNEALAWIRANIQPYIPSTKIVAITVGNEILTGNDTSLAQSLLTAMETLHSALASLNLDRQISVTTPNSVAILASSYPPSAGVFRPNLVPLLCPIFDFLVRTGSPLLINAYPYFAYKSDPVNITLSYVLFEPNPGVTDPKTGLKYGNMLHAQVDAVYAAIAAAGGPKALEVRVSETGWPSGGDGDEPGATPENAAKYNGNLMKIVAEEKGTPMRPGSKLRVYVFALFNENLKPGPSSERHYGLFKPDGTPAYPLGITVPPDNSTNTPSGSGGHGGSGGGGHGDGGDGSSPGFYDISPATVSLLVQFNFFSVNHLKLSAVCFFLG</sequence>
<dbReference type="GO" id="GO:0005975">
    <property type="term" value="P:carbohydrate metabolic process"/>
    <property type="evidence" value="ECO:0007669"/>
    <property type="project" value="InterPro"/>
</dbReference>
<comment type="caution">
    <text evidence="10">The sequence shown here is derived from an EMBL/GenBank/DDBJ whole genome shotgun (WGS) entry which is preliminary data.</text>
</comment>